<dbReference type="Proteomes" id="UP001157006">
    <property type="component" value="Chromosome 3"/>
</dbReference>
<protein>
    <submittedName>
        <fullName evidence="2">Uncharacterized protein</fullName>
    </submittedName>
</protein>
<reference evidence="2 3" key="1">
    <citation type="submission" date="2023-01" db="EMBL/GenBank/DDBJ databases">
        <authorList>
            <person name="Kreplak J."/>
        </authorList>
    </citation>
    <scope>NUCLEOTIDE SEQUENCE [LARGE SCALE GENOMIC DNA]</scope>
</reference>
<feature type="region of interest" description="Disordered" evidence="1">
    <location>
        <begin position="45"/>
        <end position="69"/>
    </location>
</feature>
<proteinExistence type="predicted"/>
<feature type="compositionally biased region" description="Polar residues" evidence="1">
    <location>
        <begin position="1"/>
        <end position="10"/>
    </location>
</feature>
<evidence type="ECO:0000313" key="3">
    <source>
        <dbReference type="Proteomes" id="UP001157006"/>
    </source>
</evidence>
<dbReference type="AlphaFoldDB" id="A0AAV1A096"/>
<accession>A0AAV1A096</accession>
<dbReference type="EMBL" id="OX451738">
    <property type="protein sequence ID" value="CAI8603336.1"/>
    <property type="molecule type" value="Genomic_DNA"/>
</dbReference>
<evidence type="ECO:0000256" key="1">
    <source>
        <dbReference type="SAM" id="MobiDB-lite"/>
    </source>
</evidence>
<keyword evidence="3" id="KW-1185">Reference proteome</keyword>
<feature type="region of interest" description="Disordered" evidence="1">
    <location>
        <begin position="1"/>
        <end position="26"/>
    </location>
</feature>
<organism evidence="2 3">
    <name type="scientific">Vicia faba</name>
    <name type="common">Broad bean</name>
    <name type="synonym">Faba vulgaris</name>
    <dbReference type="NCBI Taxonomy" id="3906"/>
    <lineage>
        <taxon>Eukaryota</taxon>
        <taxon>Viridiplantae</taxon>
        <taxon>Streptophyta</taxon>
        <taxon>Embryophyta</taxon>
        <taxon>Tracheophyta</taxon>
        <taxon>Spermatophyta</taxon>
        <taxon>Magnoliopsida</taxon>
        <taxon>eudicotyledons</taxon>
        <taxon>Gunneridae</taxon>
        <taxon>Pentapetalae</taxon>
        <taxon>rosids</taxon>
        <taxon>fabids</taxon>
        <taxon>Fabales</taxon>
        <taxon>Fabaceae</taxon>
        <taxon>Papilionoideae</taxon>
        <taxon>50 kb inversion clade</taxon>
        <taxon>NPAAA clade</taxon>
        <taxon>Hologalegina</taxon>
        <taxon>IRL clade</taxon>
        <taxon>Fabeae</taxon>
        <taxon>Vicia</taxon>
    </lineage>
</organism>
<name>A0AAV1A096_VICFA</name>
<sequence length="188" mass="21464">MIRTRQGTTTSRKENKSTKKAKKPIVEHKHVTNVQSLKMKGFIIGGKDDVPVRGPPPPMEPPKEVKNKKKVNKYNDHSSKIPLFLSRRTRKATEVSKTQYIDVENFTQTLDSIHVCDKPPRKDDIDNLFNESPISEPVSELVVDTFIYGILHYYHQHTKDSSREDTVASQAVEVNVVVNNDVDLNEEQ</sequence>
<evidence type="ECO:0000313" key="2">
    <source>
        <dbReference type="EMBL" id="CAI8603336.1"/>
    </source>
</evidence>
<gene>
    <name evidence="2" type="ORF">VFH_III081840</name>
</gene>